<feature type="region of interest" description="Disordered" evidence="1">
    <location>
        <begin position="54"/>
        <end position="73"/>
    </location>
</feature>
<evidence type="ECO:0000256" key="2">
    <source>
        <dbReference type="SAM" id="Phobius"/>
    </source>
</evidence>
<feature type="transmembrane region" description="Helical" evidence="2">
    <location>
        <begin position="35"/>
        <end position="55"/>
    </location>
</feature>
<dbReference type="EMBL" id="QJSP01000012">
    <property type="protein sequence ID" value="PYE14619.1"/>
    <property type="molecule type" value="Genomic_DNA"/>
</dbReference>
<accession>A0A318RKK3</accession>
<protein>
    <submittedName>
        <fullName evidence="3">Uncharacterized protein</fullName>
    </submittedName>
</protein>
<dbReference type="RefSeq" id="WP_110471261.1">
    <property type="nucleotide sequence ID" value="NZ_QJSP01000012.1"/>
</dbReference>
<keyword evidence="2" id="KW-0812">Transmembrane</keyword>
<keyword evidence="2" id="KW-1133">Transmembrane helix</keyword>
<proteinExistence type="predicted"/>
<name>A0A318RKK3_WILLI</name>
<evidence type="ECO:0000256" key="1">
    <source>
        <dbReference type="SAM" id="MobiDB-lite"/>
    </source>
</evidence>
<gene>
    <name evidence="3" type="ORF">DFR67_11280</name>
</gene>
<comment type="caution">
    <text evidence="3">The sequence shown here is derived from an EMBL/GenBank/DDBJ whole genome shotgun (WGS) entry which is preliminary data.</text>
</comment>
<evidence type="ECO:0000313" key="4">
    <source>
        <dbReference type="Proteomes" id="UP000247591"/>
    </source>
</evidence>
<evidence type="ECO:0000313" key="3">
    <source>
        <dbReference type="EMBL" id="PYE14619.1"/>
    </source>
</evidence>
<sequence>MSRFSPTLALVGIGAALVAVWGLLGAPDLNGSAAGPWIILGITVVVGLALIFSGGRGKGSDVKKSTPTSPPDS</sequence>
<dbReference type="Proteomes" id="UP000247591">
    <property type="component" value="Unassembled WGS sequence"/>
</dbReference>
<keyword evidence="4" id="KW-1185">Reference proteome</keyword>
<keyword evidence="2" id="KW-0472">Membrane</keyword>
<dbReference type="AlphaFoldDB" id="A0A318RKK3"/>
<organism evidence="3 4">
    <name type="scientific">Williamsia limnetica</name>
    <dbReference type="NCBI Taxonomy" id="882452"/>
    <lineage>
        <taxon>Bacteria</taxon>
        <taxon>Bacillati</taxon>
        <taxon>Actinomycetota</taxon>
        <taxon>Actinomycetes</taxon>
        <taxon>Mycobacteriales</taxon>
        <taxon>Nocardiaceae</taxon>
        <taxon>Williamsia</taxon>
    </lineage>
</organism>
<reference evidence="3 4" key="1">
    <citation type="submission" date="2018-06" db="EMBL/GenBank/DDBJ databases">
        <title>Genomic Encyclopedia of Type Strains, Phase IV (KMG-IV): sequencing the most valuable type-strain genomes for metagenomic binning, comparative biology and taxonomic classification.</title>
        <authorList>
            <person name="Goeker M."/>
        </authorList>
    </citation>
    <scope>NUCLEOTIDE SEQUENCE [LARGE SCALE GENOMIC DNA]</scope>
    <source>
        <strain evidence="3 4">DSM 45521</strain>
    </source>
</reference>
<dbReference type="OrthoDB" id="4578674at2"/>